<evidence type="ECO:0000259" key="15">
    <source>
        <dbReference type="SMART" id="SM00079"/>
    </source>
</evidence>
<evidence type="ECO:0000256" key="8">
    <source>
        <dbReference type="ARBA" id="ARBA00023170"/>
    </source>
</evidence>
<sequence length="761" mass="85253">MSSLKCSGVRCHHAGLCGCSGGVRRCCLPMVAFLVIGWTVRPTSTFLVADHMVDVPIGAVFESNGSTLDEEAFLYAVAQINQGRTVLPKARLVPHVERLQSPDPFLAIQTGCSLLGKGVSAMLSCTSCPANYALQTVGNSLHIPHIFVSRDDNCRVMYSKGYTLSMRPSQEEVDRHLVDVITQMKWKSMMVFFDDYYDYSHVQSLLSLTRKTFLEVILLRVEKITGGSDVTEWETSEKESTFVEYGEKLRRAVVLCSVKNSVRLVKQASGAGIFTAEHNWIIANKEVTLEKLRPVHASSGVFTVMRRPLSYNEYTNRFLRHWATLDIDDKDVRTLQDARLSAAYMYDAVHLLASAFSSLLNTRGWIGPNRLTCKTDALTPWNGGLMFMDTLRQVQFPGVMGRSKFGGSGYNADAHVQILRLDRRQNKTKMKQEEPFVFRTDGLDGPEFSGFCVDLLKQLSIMLDYDYELYEVHDGKYGSRRVDGTWNGMIGDVMTGRADFAVGASVVTATREEVVDFTLRFMDFSLGILMRETEDDNYFFFLQPFHPKVWLCAAAALCVVCGVLLLLHRQQPDKNMLSARATRQKSSYTWFTYSSLLKQGGYFDLRHVSRKILAGVWWLFTFFLFSSYTAEMAAILTVTRMENPITSLEDLSSQTELPYGTVAHSSIAELFSESSSDTYRRMWSFMTSGDYPGTLVNTTGTGIQRARKDASGDLHIVVVPSLRLAASQQQGGADKRQATIYTDISEAADSAENLKDLTIPL</sequence>
<dbReference type="SUPFAM" id="SSF53850">
    <property type="entry name" value="Periplasmic binding protein-like II"/>
    <property type="match status" value="1"/>
</dbReference>
<dbReference type="InterPro" id="IPR015683">
    <property type="entry name" value="Ionotropic_Glu_rcpt"/>
</dbReference>
<evidence type="ECO:0000256" key="13">
    <source>
        <dbReference type="ARBA" id="ARBA00034100"/>
    </source>
</evidence>
<reference evidence="17" key="1">
    <citation type="journal article" date="2008" name="Nature">
        <title>The amphioxus genome and the evolution of the chordate karyotype.</title>
        <authorList>
            <consortium name="US DOE Joint Genome Institute (JGI-PGF)"/>
            <person name="Putnam N.H."/>
            <person name="Butts T."/>
            <person name="Ferrier D.E.K."/>
            <person name="Furlong R.F."/>
            <person name="Hellsten U."/>
            <person name="Kawashima T."/>
            <person name="Robinson-Rechavi M."/>
            <person name="Shoguchi E."/>
            <person name="Terry A."/>
            <person name="Yu J.-K."/>
            <person name="Benito-Gutierrez E.L."/>
            <person name="Dubchak I."/>
            <person name="Garcia-Fernandez J."/>
            <person name="Gibson-Brown J.J."/>
            <person name="Grigoriev I.V."/>
            <person name="Horton A.C."/>
            <person name="de Jong P.J."/>
            <person name="Jurka J."/>
            <person name="Kapitonov V.V."/>
            <person name="Kohara Y."/>
            <person name="Kuroki Y."/>
            <person name="Lindquist E."/>
            <person name="Lucas S."/>
            <person name="Osoegawa K."/>
            <person name="Pennacchio L.A."/>
            <person name="Salamov A.A."/>
            <person name="Satou Y."/>
            <person name="Sauka-Spengler T."/>
            <person name="Schmutz J."/>
            <person name="Shin-I T."/>
            <person name="Toyoda A."/>
            <person name="Bronner-Fraser M."/>
            <person name="Fujiyama A."/>
            <person name="Holland L.Z."/>
            <person name="Holland P.W.H."/>
            <person name="Satoh N."/>
            <person name="Rokhsar D.S."/>
        </authorList>
    </citation>
    <scope>NUCLEOTIDE SEQUENCE [LARGE SCALE GENOMIC DNA]</scope>
    <source>
        <strain evidence="17">S238N-H82</strain>
        <tissue evidence="17">Testes</tissue>
    </source>
</reference>
<evidence type="ECO:0000256" key="2">
    <source>
        <dbReference type="ARBA" id="ARBA00022448"/>
    </source>
</evidence>
<accession>C3ZRD9</accession>
<evidence type="ECO:0000313" key="17">
    <source>
        <dbReference type="EMBL" id="EEN44878.1"/>
    </source>
</evidence>
<dbReference type="Gene3D" id="3.40.50.2300">
    <property type="match status" value="2"/>
</dbReference>
<dbReference type="FunFam" id="3.40.190.10:FF:000024">
    <property type="entry name" value="Glutamate receptor, ionotropic, delta 1"/>
    <property type="match status" value="1"/>
</dbReference>
<evidence type="ECO:0000256" key="9">
    <source>
        <dbReference type="ARBA" id="ARBA00023180"/>
    </source>
</evidence>
<dbReference type="Pfam" id="PF00060">
    <property type="entry name" value="Lig_chan"/>
    <property type="match status" value="1"/>
</dbReference>
<feature type="domain" description="Ionotropic glutamate receptor L-glutamate and glycine-binding" evidence="16">
    <location>
        <begin position="435"/>
        <end position="495"/>
    </location>
</feature>
<keyword evidence="9" id="KW-0325">Glycoprotein</keyword>
<dbReference type="GO" id="GO:0045211">
    <property type="term" value="C:postsynaptic membrane"/>
    <property type="evidence" value="ECO:0007669"/>
    <property type="project" value="UniProtKB-SubCell"/>
</dbReference>
<evidence type="ECO:0000256" key="14">
    <source>
        <dbReference type="SAM" id="Phobius"/>
    </source>
</evidence>
<name>C3ZRD9_BRAFL</name>
<evidence type="ECO:0000256" key="10">
    <source>
        <dbReference type="ARBA" id="ARBA00023257"/>
    </source>
</evidence>
<dbReference type="Gene3D" id="1.10.287.70">
    <property type="match status" value="1"/>
</dbReference>
<keyword evidence="10" id="KW-0628">Postsynaptic cell membrane</keyword>
<evidence type="ECO:0000256" key="5">
    <source>
        <dbReference type="ARBA" id="ARBA00023018"/>
    </source>
</evidence>
<comment type="subcellular location">
    <subcellularLocation>
        <location evidence="1">Membrane</location>
        <topology evidence="1">Multi-pass membrane protein</topology>
    </subcellularLocation>
    <subcellularLocation>
        <location evidence="13">Postsynaptic cell membrane</location>
    </subcellularLocation>
</comment>
<dbReference type="AlphaFoldDB" id="C3ZRD9"/>
<evidence type="ECO:0008006" key="18">
    <source>
        <dbReference type="Google" id="ProtNLM"/>
    </source>
</evidence>
<dbReference type="Pfam" id="PF01094">
    <property type="entry name" value="ANF_receptor"/>
    <property type="match status" value="1"/>
</dbReference>
<feature type="domain" description="Ionotropic glutamate receptor C-terminal" evidence="15">
    <location>
        <begin position="427"/>
        <end position="743"/>
    </location>
</feature>
<evidence type="ECO:0000256" key="11">
    <source>
        <dbReference type="ARBA" id="ARBA00023286"/>
    </source>
</evidence>
<gene>
    <name evidence="17" type="ORF">BRAFLDRAFT_89432</name>
</gene>
<dbReference type="SMART" id="SM00079">
    <property type="entry name" value="PBPe"/>
    <property type="match status" value="1"/>
</dbReference>
<feature type="transmembrane region" description="Helical" evidence="14">
    <location>
        <begin position="548"/>
        <end position="567"/>
    </location>
</feature>
<keyword evidence="2" id="KW-0813">Transport</keyword>
<keyword evidence="4 14" id="KW-1133">Transmembrane helix</keyword>
<dbReference type="InterPro" id="IPR028082">
    <property type="entry name" value="Peripla_BP_I"/>
</dbReference>
<dbReference type="SMART" id="SM00918">
    <property type="entry name" value="Lig_chan-Glu_bd"/>
    <property type="match status" value="1"/>
</dbReference>
<proteinExistence type="predicted"/>
<evidence type="ECO:0000256" key="3">
    <source>
        <dbReference type="ARBA" id="ARBA00022692"/>
    </source>
</evidence>
<evidence type="ECO:0000256" key="6">
    <source>
        <dbReference type="ARBA" id="ARBA00023065"/>
    </source>
</evidence>
<dbReference type="SUPFAM" id="SSF53822">
    <property type="entry name" value="Periplasmic binding protein-like I"/>
    <property type="match status" value="1"/>
</dbReference>
<evidence type="ECO:0000256" key="4">
    <source>
        <dbReference type="ARBA" id="ARBA00022989"/>
    </source>
</evidence>
<keyword evidence="11" id="KW-1071">Ligand-gated ion channel</keyword>
<dbReference type="InParanoid" id="C3ZRD9"/>
<dbReference type="GO" id="GO:0015276">
    <property type="term" value="F:ligand-gated monoatomic ion channel activity"/>
    <property type="evidence" value="ECO:0007669"/>
    <property type="project" value="InterPro"/>
</dbReference>
<dbReference type="InterPro" id="IPR001828">
    <property type="entry name" value="ANF_lig-bd_rcpt"/>
</dbReference>
<keyword evidence="3 14" id="KW-0812">Transmembrane</keyword>
<keyword evidence="12" id="KW-0407">Ion channel</keyword>
<evidence type="ECO:0000259" key="16">
    <source>
        <dbReference type="SMART" id="SM00918"/>
    </source>
</evidence>
<dbReference type="Pfam" id="PF10613">
    <property type="entry name" value="Lig_chan-Glu_bd"/>
    <property type="match status" value="1"/>
</dbReference>
<evidence type="ECO:0000256" key="12">
    <source>
        <dbReference type="ARBA" id="ARBA00023303"/>
    </source>
</evidence>
<evidence type="ECO:0000256" key="1">
    <source>
        <dbReference type="ARBA" id="ARBA00004141"/>
    </source>
</evidence>
<dbReference type="FunFam" id="1.10.287.70:FF:000143">
    <property type="entry name" value="Probable glutamate receptor"/>
    <property type="match status" value="1"/>
</dbReference>
<keyword evidence="6" id="KW-0406">Ion transport</keyword>
<dbReference type="InterPro" id="IPR001320">
    <property type="entry name" value="Iontro_rcpt_C"/>
</dbReference>
<evidence type="ECO:0000256" key="7">
    <source>
        <dbReference type="ARBA" id="ARBA00023136"/>
    </source>
</evidence>
<keyword evidence="7 14" id="KW-0472">Membrane</keyword>
<feature type="transmembrane region" description="Helical" evidence="14">
    <location>
        <begin position="616"/>
        <end position="638"/>
    </location>
</feature>
<dbReference type="PANTHER" id="PTHR18966">
    <property type="entry name" value="IONOTROPIC GLUTAMATE RECEPTOR"/>
    <property type="match status" value="1"/>
</dbReference>
<dbReference type="eggNOG" id="KOG1052">
    <property type="taxonomic scope" value="Eukaryota"/>
</dbReference>
<protein>
    <recommendedName>
        <fullName evidence="18">Glutamate receptor</fullName>
    </recommendedName>
</protein>
<organism>
    <name type="scientific">Branchiostoma floridae</name>
    <name type="common">Florida lancelet</name>
    <name type="synonym">Amphioxus</name>
    <dbReference type="NCBI Taxonomy" id="7739"/>
    <lineage>
        <taxon>Eukaryota</taxon>
        <taxon>Metazoa</taxon>
        <taxon>Chordata</taxon>
        <taxon>Cephalochordata</taxon>
        <taxon>Leptocardii</taxon>
        <taxon>Amphioxiformes</taxon>
        <taxon>Branchiostomatidae</taxon>
        <taxon>Branchiostoma</taxon>
    </lineage>
</organism>
<dbReference type="Gene3D" id="3.40.190.10">
    <property type="entry name" value="Periplasmic binding protein-like II"/>
    <property type="match status" value="1"/>
</dbReference>
<keyword evidence="5" id="KW-0770">Synapse</keyword>
<dbReference type="InterPro" id="IPR019594">
    <property type="entry name" value="Glu/Gly-bd"/>
</dbReference>
<dbReference type="EMBL" id="GG666665">
    <property type="protein sequence ID" value="EEN44878.1"/>
    <property type="molecule type" value="Genomic_DNA"/>
</dbReference>
<keyword evidence="8" id="KW-0675">Receptor</keyword>